<evidence type="ECO:0000256" key="1">
    <source>
        <dbReference type="SAM" id="MobiDB-lite"/>
    </source>
</evidence>
<evidence type="ECO:0000313" key="3">
    <source>
        <dbReference type="Proteomes" id="UP001159427"/>
    </source>
</evidence>
<accession>A0ABN8LNN6</accession>
<dbReference type="Proteomes" id="UP001159427">
    <property type="component" value="Unassembled WGS sequence"/>
</dbReference>
<feature type="non-terminal residue" evidence="2">
    <location>
        <position position="1"/>
    </location>
</feature>
<keyword evidence="3" id="KW-1185">Reference proteome</keyword>
<protein>
    <submittedName>
        <fullName evidence="2">Uncharacterized protein</fullName>
    </submittedName>
</protein>
<feature type="region of interest" description="Disordered" evidence="1">
    <location>
        <begin position="30"/>
        <end position="126"/>
    </location>
</feature>
<evidence type="ECO:0000313" key="2">
    <source>
        <dbReference type="EMBL" id="CAH3018675.1"/>
    </source>
</evidence>
<dbReference type="EMBL" id="CALNXI010000093">
    <property type="protein sequence ID" value="CAH3018675.1"/>
    <property type="molecule type" value="Genomic_DNA"/>
</dbReference>
<proteinExistence type="predicted"/>
<comment type="caution">
    <text evidence="2">The sequence shown here is derived from an EMBL/GenBank/DDBJ whole genome shotgun (WGS) entry which is preliminary data.</text>
</comment>
<feature type="compositionally biased region" description="Acidic residues" evidence="1">
    <location>
        <begin position="103"/>
        <end position="126"/>
    </location>
</feature>
<reference evidence="2 3" key="1">
    <citation type="submission" date="2022-05" db="EMBL/GenBank/DDBJ databases">
        <authorList>
            <consortium name="Genoscope - CEA"/>
            <person name="William W."/>
        </authorList>
    </citation>
    <scope>NUCLEOTIDE SEQUENCE [LARGE SCALE GENOMIC DNA]</scope>
</reference>
<gene>
    <name evidence="2" type="ORF">PEVE_00044266</name>
</gene>
<organism evidence="2 3">
    <name type="scientific">Porites evermanni</name>
    <dbReference type="NCBI Taxonomy" id="104178"/>
    <lineage>
        <taxon>Eukaryota</taxon>
        <taxon>Metazoa</taxon>
        <taxon>Cnidaria</taxon>
        <taxon>Anthozoa</taxon>
        <taxon>Hexacorallia</taxon>
        <taxon>Scleractinia</taxon>
        <taxon>Fungiina</taxon>
        <taxon>Poritidae</taxon>
        <taxon>Porites</taxon>
    </lineage>
</organism>
<feature type="compositionally biased region" description="Polar residues" evidence="1">
    <location>
        <begin position="72"/>
        <end position="82"/>
    </location>
</feature>
<sequence>CHKTRPPPLQIKMDLKKAITESFQVCKSSARRLDDLPQADLSIRPVYQIRPRSDRHTRPPDQITPPDHRPPSLTTQASSHHSIPNLLKWYRSDGPCWTKPDNDDNDNDDDDDDGDGDDDDHDDRLH</sequence>
<name>A0ABN8LNN6_9CNID</name>